<dbReference type="CDD" id="cd13530">
    <property type="entry name" value="PBP2_peptides_like"/>
    <property type="match status" value="1"/>
</dbReference>
<feature type="region of interest" description="Disordered" evidence="2">
    <location>
        <begin position="24"/>
        <end position="46"/>
    </location>
</feature>
<dbReference type="PROSITE" id="PS51257">
    <property type="entry name" value="PROKAR_LIPOPROTEIN"/>
    <property type="match status" value="1"/>
</dbReference>
<proteinExistence type="predicted"/>
<dbReference type="Pfam" id="PF00497">
    <property type="entry name" value="SBP_bac_3"/>
    <property type="match status" value="1"/>
</dbReference>
<reference evidence="6 7" key="2">
    <citation type="submission" date="2017-06" db="EMBL/GenBank/DDBJ databases">
        <authorList>
            <person name="Kim H.J."/>
            <person name="Triplett B.A."/>
        </authorList>
    </citation>
    <scope>NUCLEOTIDE SEQUENCE [LARGE SCALE GENOMIC DNA]</scope>
    <source>
        <strain evidence="6">Kingella_eburonensis</strain>
    </source>
</reference>
<dbReference type="InterPro" id="IPR001638">
    <property type="entry name" value="Solute-binding_3/MltF_N"/>
</dbReference>
<dbReference type="Proteomes" id="UP000215450">
    <property type="component" value="Unassembled WGS sequence"/>
</dbReference>
<protein>
    <submittedName>
        <fullName evidence="5">Putative amino-acid-binding protein YxeM</fullName>
    </submittedName>
</protein>
<dbReference type="SUPFAM" id="SSF53850">
    <property type="entry name" value="Periplasmic binding protein-like II"/>
    <property type="match status" value="1"/>
</dbReference>
<keyword evidence="1 3" id="KW-0732">Signal</keyword>
<evidence type="ECO:0000313" key="6">
    <source>
        <dbReference type="EMBL" id="SNB61548.1"/>
    </source>
</evidence>
<feature type="chain" id="PRO_5015075151" evidence="3">
    <location>
        <begin position="19"/>
        <end position="290"/>
    </location>
</feature>
<dbReference type="EMBL" id="FXUV02000013">
    <property type="protein sequence ID" value="SNB61548.1"/>
    <property type="molecule type" value="Genomic_DNA"/>
</dbReference>
<evidence type="ECO:0000313" key="5">
    <source>
        <dbReference type="EMBL" id="SMQ12620.1"/>
    </source>
</evidence>
<dbReference type="EMBL" id="FXUV01000027">
    <property type="protein sequence ID" value="SMQ12620.1"/>
    <property type="molecule type" value="Genomic_DNA"/>
</dbReference>
<dbReference type="AlphaFoldDB" id="A0A238HFK5"/>
<evidence type="ECO:0000259" key="4">
    <source>
        <dbReference type="SMART" id="SM00062"/>
    </source>
</evidence>
<gene>
    <name evidence="5" type="primary">yxeM</name>
    <name evidence="6" type="ORF">KEBURONENSIS_00851</name>
    <name evidence="5" type="ORF">KEBURONENSIS_01521</name>
</gene>
<evidence type="ECO:0000256" key="1">
    <source>
        <dbReference type="ARBA" id="ARBA00022729"/>
    </source>
</evidence>
<dbReference type="PANTHER" id="PTHR35936:SF35">
    <property type="entry name" value="L-CYSTINE-BINDING PROTEIN TCYJ"/>
    <property type="match status" value="1"/>
</dbReference>
<sequence length="290" mass="31508">MKTFKKLLLVSAMSTVLAACGGSEQASSSSTAQPAQAEAQKASAPANNVPVAADNYVSPLPANAPTVNVATVGKTLPFSFSDNAGQLIGMDVDVIRKIGEEAGFKVQFHKKPWVNMLDSVETGESDLAISGISYTDEREKKYAISNSYAFNPSSLMFIREDLNGKVKDLNSLEGLTVGVLVESKQDSQITAANKAKSIVRYNSTYLLFTGMLKKEVDVIAQDSLLLNQLAKTNTEYKTFSVNYENESEPSARLVILVNKDKAQLRDDINKALAKIKEDGTLAKIEEKWLK</sequence>
<feature type="signal peptide" evidence="3">
    <location>
        <begin position="1"/>
        <end position="18"/>
    </location>
</feature>
<dbReference type="STRING" id="1522312.GCA_900177895_00466"/>
<keyword evidence="7" id="KW-1185">Reference proteome</keyword>
<reference evidence="5" key="1">
    <citation type="submission" date="2017-05" db="EMBL/GenBank/DDBJ databases">
        <authorList>
            <person name="Song R."/>
            <person name="Chenine A.L."/>
            <person name="Ruprecht R.M."/>
        </authorList>
    </citation>
    <scope>NUCLEOTIDE SEQUENCE</scope>
    <source>
        <strain evidence="5">Kingella_eburonensis</strain>
    </source>
</reference>
<organism evidence="5">
    <name type="scientific">Kingella negevensis</name>
    <dbReference type="NCBI Taxonomy" id="1522312"/>
    <lineage>
        <taxon>Bacteria</taxon>
        <taxon>Pseudomonadati</taxon>
        <taxon>Pseudomonadota</taxon>
        <taxon>Betaproteobacteria</taxon>
        <taxon>Neisseriales</taxon>
        <taxon>Neisseriaceae</taxon>
        <taxon>Kingella</taxon>
    </lineage>
</organism>
<evidence type="ECO:0000313" key="7">
    <source>
        <dbReference type="Proteomes" id="UP000215450"/>
    </source>
</evidence>
<name>A0A238HFK5_9NEIS</name>
<accession>A0A238HFK5</accession>
<dbReference type="PANTHER" id="PTHR35936">
    <property type="entry name" value="MEMBRANE-BOUND LYTIC MUREIN TRANSGLYCOSYLASE F"/>
    <property type="match status" value="1"/>
</dbReference>
<dbReference type="SMART" id="SM00062">
    <property type="entry name" value="PBPb"/>
    <property type="match status" value="1"/>
</dbReference>
<feature type="domain" description="Solute-binding protein family 3/N-terminal" evidence="4">
    <location>
        <begin position="66"/>
        <end position="290"/>
    </location>
</feature>
<dbReference type="Gene3D" id="3.40.190.10">
    <property type="entry name" value="Periplasmic binding protein-like II"/>
    <property type="match status" value="2"/>
</dbReference>
<evidence type="ECO:0000256" key="2">
    <source>
        <dbReference type="SAM" id="MobiDB-lite"/>
    </source>
</evidence>
<dbReference type="RefSeq" id="WP_095062775.1">
    <property type="nucleotide sequence ID" value="NZ_CP123447.1"/>
</dbReference>
<dbReference type="OrthoDB" id="8613969at2"/>
<evidence type="ECO:0000256" key="3">
    <source>
        <dbReference type="SAM" id="SignalP"/>
    </source>
</evidence>